<reference evidence="2 3" key="1">
    <citation type="submission" date="2018-07" db="EMBL/GenBank/DDBJ databases">
        <title>A high quality draft genome assembly of the barn swallow (H. rustica rustica).</title>
        <authorList>
            <person name="Formenti G."/>
            <person name="Chiara M."/>
            <person name="Poveda L."/>
            <person name="Francoijs K.-J."/>
            <person name="Bonisoli-Alquati A."/>
            <person name="Canova L."/>
            <person name="Gianfranceschi L."/>
            <person name="Horner D.S."/>
            <person name="Saino N."/>
        </authorList>
    </citation>
    <scope>NUCLEOTIDE SEQUENCE [LARGE SCALE GENOMIC DNA]</scope>
    <source>
        <strain evidence="2">Chelidonia</strain>
        <tissue evidence="2">Blood</tissue>
    </source>
</reference>
<evidence type="ECO:0000256" key="1">
    <source>
        <dbReference type="SAM" id="MobiDB-lite"/>
    </source>
</evidence>
<keyword evidence="3" id="KW-1185">Reference proteome</keyword>
<dbReference type="EMBL" id="QRBI01000154">
    <property type="protein sequence ID" value="RMB98141.1"/>
    <property type="molecule type" value="Genomic_DNA"/>
</dbReference>
<comment type="caution">
    <text evidence="2">The sequence shown here is derived from an EMBL/GenBank/DDBJ whole genome shotgun (WGS) entry which is preliminary data.</text>
</comment>
<feature type="region of interest" description="Disordered" evidence="1">
    <location>
        <begin position="153"/>
        <end position="172"/>
    </location>
</feature>
<evidence type="ECO:0000313" key="2">
    <source>
        <dbReference type="EMBL" id="RMB98141.1"/>
    </source>
</evidence>
<organism evidence="2 3">
    <name type="scientific">Hirundo rustica rustica</name>
    <dbReference type="NCBI Taxonomy" id="333673"/>
    <lineage>
        <taxon>Eukaryota</taxon>
        <taxon>Metazoa</taxon>
        <taxon>Chordata</taxon>
        <taxon>Craniata</taxon>
        <taxon>Vertebrata</taxon>
        <taxon>Euteleostomi</taxon>
        <taxon>Archelosauria</taxon>
        <taxon>Archosauria</taxon>
        <taxon>Dinosauria</taxon>
        <taxon>Saurischia</taxon>
        <taxon>Theropoda</taxon>
        <taxon>Coelurosauria</taxon>
        <taxon>Aves</taxon>
        <taxon>Neognathae</taxon>
        <taxon>Neoaves</taxon>
        <taxon>Telluraves</taxon>
        <taxon>Australaves</taxon>
        <taxon>Passeriformes</taxon>
        <taxon>Sylvioidea</taxon>
        <taxon>Hirundinidae</taxon>
        <taxon>Hirundo</taxon>
    </lineage>
</organism>
<sequence>MESPGWSENPDRILAGIRNGVARLERKPGPDSGRNPEWSHPVGAKTRTGFFPESGMESPGWSENPDRIFPGIRNGVTRLERKPGPDSGRNPEWSRPVGAKTRTGFFPESGMESPGWSENPDRILVGIRNGVTRLEQNPDRILDGIRNGVARLERKPGPDFSRNPEWSHPVGAKTRTGFWPESGMESPGWSENPDRILAGIRNGVTRLERKPGPDFSRNPEWSHPVGAKTRTGFFPESGMESPGWSENPDRILAGIRNGVTRLERKPGPDSGRNPEWSHPVGAKTRTGFWPESGMESPGWSENPDRILAGIRNGVTRLERKPGPDSGRNPEWSHPVGAKTRTGFWPESGMESPGWSENPDRIFPGIRNGVTRLEQKPGPDSSQNPEWTRLVGGKTWTGFWLESGLESPGLRETMT</sequence>
<proteinExistence type="predicted"/>
<name>A0A3M0JAK7_HIRRU</name>
<feature type="region of interest" description="Disordered" evidence="1">
    <location>
        <begin position="1"/>
        <end position="117"/>
    </location>
</feature>
<dbReference type="OrthoDB" id="4760524at2759"/>
<protein>
    <submittedName>
        <fullName evidence="2">Uncharacterized protein</fullName>
    </submittedName>
</protein>
<gene>
    <name evidence="2" type="ORF">DUI87_25621</name>
</gene>
<dbReference type="Proteomes" id="UP000269221">
    <property type="component" value="Unassembled WGS sequence"/>
</dbReference>
<feature type="region of interest" description="Disordered" evidence="1">
    <location>
        <begin position="206"/>
        <end position="364"/>
    </location>
</feature>
<dbReference type="STRING" id="333673.A0A3M0JAK7"/>
<feature type="region of interest" description="Disordered" evidence="1">
    <location>
        <begin position="369"/>
        <end position="388"/>
    </location>
</feature>
<accession>A0A3M0JAK7</accession>
<evidence type="ECO:0000313" key="3">
    <source>
        <dbReference type="Proteomes" id="UP000269221"/>
    </source>
</evidence>
<dbReference type="AlphaFoldDB" id="A0A3M0JAK7"/>